<dbReference type="AlphaFoldDB" id="A0A0L8M1M8"/>
<evidence type="ECO:0000256" key="1">
    <source>
        <dbReference type="SAM" id="MobiDB-lite"/>
    </source>
</evidence>
<name>A0A0L8M1M8_STRVG</name>
<organism evidence="3 4">
    <name type="scientific">Streptomyces virginiae</name>
    <name type="common">Streptomyces cinnamonensis</name>
    <dbReference type="NCBI Taxonomy" id="1961"/>
    <lineage>
        <taxon>Bacteria</taxon>
        <taxon>Bacillati</taxon>
        <taxon>Actinomycetota</taxon>
        <taxon>Actinomycetes</taxon>
        <taxon>Kitasatosporales</taxon>
        <taxon>Streptomycetaceae</taxon>
        <taxon>Streptomyces</taxon>
    </lineage>
</organism>
<proteinExistence type="predicted"/>
<accession>A0A0L8M1M8</accession>
<dbReference type="Proteomes" id="UP000037084">
    <property type="component" value="Unassembled WGS sequence"/>
</dbReference>
<comment type="caution">
    <text evidence="3">The sequence shown here is derived from an EMBL/GenBank/DDBJ whole genome shotgun (WGS) entry which is preliminary data.</text>
</comment>
<evidence type="ECO:0000313" key="4">
    <source>
        <dbReference type="Proteomes" id="UP000037084"/>
    </source>
</evidence>
<dbReference type="InterPro" id="IPR010982">
    <property type="entry name" value="Lambda_DNA-bd_dom_sf"/>
</dbReference>
<sequence>MLLPFGRSRFKGRTTMGRPRRDISADTGKHARLARQLSELRPRNTTLADLAKLTGISASTLSRATKATEYPSWKTMLEYLTAFGEDPDDWRPQWDMCATERQRSQAGVPADPAQRAPYQRMMPTSVLDKHTCAVGLRELRIWRGSPTYAAMSHHASKQDQPVAKTTISDVLNAKIVPSVNALKGILAGLGMGPDDPEYDQWLQARRVLEATEMRQKIATKALQHATNRRVHRARPMLSPVRRED</sequence>
<dbReference type="InterPro" id="IPR001387">
    <property type="entry name" value="Cro/C1-type_HTH"/>
</dbReference>
<dbReference type="PATRIC" id="fig|1961.12.peg.7965"/>
<dbReference type="PROSITE" id="PS50943">
    <property type="entry name" value="HTH_CROC1"/>
    <property type="match status" value="1"/>
</dbReference>
<dbReference type="SMART" id="SM00530">
    <property type="entry name" value="HTH_XRE"/>
    <property type="match status" value="2"/>
</dbReference>
<evidence type="ECO:0000313" key="3">
    <source>
        <dbReference type="EMBL" id="KOG44327.1"/>
    </source>
</evidence>
<dbReference type="CDD" id="cd00093">
    <property type="entry name" value="HTH_XRE"/>
    <property type="match status" value="1"/>
</dbReference>
<feature type="region of interest" description="Disordered" evidence="1">
    <location>
        <begin position="1"/>
        <end position="25"/>
    </location>
</feature>
<dbReference type="Pfam" id="PF13443">
    <property type="entry name" value="HTH_26"/>
    <property type="match status" value="1"/>
</dbReference>
<evidence type="ECO:0000259" key="2">
    <source>
        <dbReference type="PROSITE" id="PS50943"/>
    </source>
</evidence>
<dbReference type="EMBL" id="LGUV01000389">
    <property type="protein sequence ID" value="KOG44327.1"/>
    <property type="molecule type" value="Genomic_DNA"/>
</dbReference>
<dbReference type="Gene3D" id="1.10.260.40">
    <property type="entry name" value="lambda repressor-like DNA-binding domains"/>
    <property type="match status" value="1"/>
</dbReference>
<gene>
    <name evidence="3" type="ORF">ADK75_36185</name>
</gene>
<reference evidence="4" key="1">
    <citation type="submission" date="2015-07" db="EMBL/GenBank/DDBJ databases">
        <authorList>
            <consortium name="Consortium for Microbial Forensics and Genomics (microFORGE)"/>
            <person name="Knight B.M."/>
            <person name="Roberts D.P."/>
            <person name="Lin D."/>
            <person name="Hari K."/>
            <person name="Fletcher J."/>
            <person name="Melcher U."/>
            <person name="Blagden T."/>
            <person name="Winegar R.A."/>
        </authorList>
    </citation>
    <scope>NUCLEOTIDE SEQUENCE [LARGE SCALE GENOMIC DNA]</scope>
    <source>
        <strain evidence="4">NRRL B-1447</strain>
    </source>
</reference>
<dbReference type="GO" id="GO:0003677">
    <property type="term" value="F:DNA binding"/>
    <property type="evidence" value="ECO:0007669"/>
    <property type="project" value="InterPro"/>
</dbReference>
<protein>
    <recommendedName>
        <fullName evidence="2">HTH cro/C1-type domain-containing protein</fullName>
    </recommendedName>
</protein>
<feature type="domain" description="HTH cro/C1-type" evidence="2">
    <location>
        <begin position="46"/>
        <end position="90"/>
    </location>
</feature>
<dbReference type="SUPFAM" id="SSF47413">
    <property type="entry name" value="lambda repressor-like DNA-binding domains"/>
    <property type="match status" value="1"/>
</dbReference>